<name>A0AA38GPH5_TAXCH</name>
<evidence type="ECO:0000313" key="2">
    <source>
        <dbReference type="EMBL" id="KAH9326521.1"/>
    </source>
</evidence>
<accession>A0AA38GPH5</accession>
<comment type="caution">
    <text evidence="2">The sequence shown here is derived from an EMBL/GenBank/DDBJ whole genome shotgun (WGS) entry which is preliminary data.</text>
</comment>
<evidence type="ECO:0000256" key="1">
    <source>
        <dbReference type="SAM" id="MobiDB-lite"/>
    </source>
</evidence>
<reference evidence="2 3" key="1">
    <citation type="journal article" date="2021" name="Nat. Plants">
        <title>The Taxus genome provides insights into paclitaxel biosynthesis.</title>
        <authorList>
            <person name="Xiong X."/>
            <person name="Gou J."/>
            <person name="Liao Q."/>
            <person name="Li Y."/>
            <person name="Zhou Q."/>
            <person name="Bi G."/>
            <person name="Li C."/>
            <person name="Du R."/>
            <person name="Wang X."/>
            <person name="Sun T."/>
            <person name="Guo L."/>
            <person name="Liang H."/>
            <person name="Lu P."/>
            <person name="Wu Y."/>
            <person name="Zhang Z."/>
            <person name="Ro D.K."/>
            <person name="Shang Y."/>
            <person name="Huang S."/>
            <person name="Yan J."/>
        </authorList>
    </citation>
    <scope>NUCLEOTIDE SEQUENCE [LARGE SCALE GENOMIC DNA]</scope>
    <source>
        <strain evidence="2">Ta-2019</strain>
    </source>
</reference>
<organism evidence="2 3">
    <name type="scientific">Taxus chinensis</name>
    <name type="common">Chinese yew</name>
    <name type="synonym">Taxus wallichiana var. chinensis</name>
    <dbReference type="NCBI Taxonomy" id="29808"/>
    <lineage>
        <taxon>Eukaryota</taxon>
        <taxon>Viridiplantae</taxon>
        <taxon>Streptophyta</taxon>
        <taxon>Embryophyta</taxon>
        <taxon>Tracheophyta</taxon>
        <taxon>Spermatophyta</taxon>
        <taxon>Pinopsida</taxon>
        <taxon>Pinidae</taxon>
        <taxon>Conifers II</taxon>
        <taxon>Cupressales</taxon>
        <taxon>Taxaceae</taxon>
        <taxon>Taxus</taxon>
    </lineage>
</organism>
<evidence type="ECO:0000313" key="3">
    <source>
        <dbReference type="Proteomes" id="UP000824469"/>
    </source>
</evidence>
<sequence length="224" mass="26198">MAESKKQKREYSSFGVEEEDQSLPQPETNMTVEDVYIALRDAGKWGKVCTILLNEESCATDIPLKKINWTLTMSHVALHRSMKRLEIIRHSQTDYNHDMLSKAWGAGTTLHRYFSQWEKERREEVSVECDCDGECYCYCDIIHKEAQQQAPAIQQIAISEIAADVNYKQKILQWAQEELSQKEKQLIQDKVWLCEEEKRLLEEEQRLHALKANLNQNQLLTSHQ</sequence>
<gene>
    <name evidence="2" type="ORF">KI387_006699</name>
</gene>
<feature type="non-terminal residue" evidence="2">
    <location>
        <position position="224"/>
    </location>
</feature>
<dbReference type="Proteomes" id="UP000824469">
    <property type="component" value="Unassembled WGS sequence"/>
</dbReference>
<keyword evidence="3" id="KW-1185">Reference proteome</keyword>
<feature type="region of interest" description="Disordered" evidence="1">
    <location>
        <begin position="1"/>
        <end position="25"/>
    </location>
</feature>
<protein>
    <submittedName>
        <fullName evidence="2">Uncharacterized protein</fullName>
    </submittedName>
</protein>
<dbReference type="AlphaFoldDB" id="A0AA38GPH5"/>
<dbReference type="EMBL" id="JAHRHJ020000002">
    <property type="protein sequence ID" value="KAH9326521.1"/>
    <property type="molecule type" value="Genomic_DNA"/>
</dbReference>
<proteinExistence type="predicted"/>